<evidence type="ECO:0000313" key="1">
    <source>
        <dbReference type="EMBL" id="JAD63700.1"/>
    </source>
</evidence>
<dbReference type="AlphaFoldDB" id="A0A0A9BRD8"/>
<reference evidence="1" key="1">
    <citation type="submission" date="2014-09" db="EMBL/GenBank/DDBJ databases">
        <authorList>
            <person name="Magalhaes I.L.F."/>
            <person name="Oliveira U."/>
            <person name="Santos F.R."/>
            <person name="Vidigal T.H.D.A."/>
            <person name="Brescovit A.D."/>
            <person name="Santos A.J."/>
        </authorList>
    </citation>
    <scope>NUCLEOTIDE SEQUENCE</scope>
    <source>
        <tissue evidence="1">Shoot tissue taken approximately 20 cm above the soil surface</tissue>
    </source>
</reference>
<accession>A0A0A9BRD8</accession>
<protein>
    <submittedName>
        <fullName evidence="1">Uncharacterized protein</fullName>
    </submittedName>
</protein>
<reference evidence="1" key="2">
    <citation type="journal article" date="2015" name="Data Brief">
        <title>Shoot transcriptome of the giant reed, Arundo donax.</title>
        <authorList>
            <person name="Barrero R.A."/>
            <person name="Guerrero F.D."/>
            <person name="Moolhuijzen P."/>
            <person name="Goolsby J.A."/>
            <person name="Tidwell J."/>
            <person name="Bellgard S.E."/>
            <person name="Bellgard M.I."/>
        </authorList>
    </citation>
    <scope>NUCLEOTIDE SEQUENCE</scope>
    <source>
        <tissue evidence="1">Shoot tissue taken approximately 20 cm above the soil surface</tissue>
    </source>
</reference>
<organism evidence="1">
    <name type="scientific">Arundo donax</name>
    <name type="common">Giant reed</name>
    <name type="synonym">Donax arundinaceus</name>
    <dbReference type="NCBI Taxonomy" id="35708"/>
    <lineage>
        <taxon>Eukaryota</taxon>
        <taxon>Viridiplantae</taxon>
        <taxon>Streptophyta</taxon>
        <taxon>Embryophyta</taxon>
        <taxon>Tracheophyta</taxon>
        <taxon>Spermatophyta</taxon>
        <taxon>Magnoliopsida</taxon>
        <taxon>Liliopsida</taxon>
        <taxon>Poales</taxon>
        <taxon>Poaceae</taxon>
        <taxon>PACMAD clade</taxon>
        <taxon>Arundinoideae</taxon>
        <taxon>Arundineae</taxon>
        <taxon>Arundo</taxon>
    </lineage>
</organism>
<proteinExistence type="predicted"/>
<dbReference type="EMBL" id="GBRH01234195">
    <property type="protein sequence ID" value="JAD63700.1"/>
    <property type="molecule type" value="Transcribed_RNA"/>
</dbReference>
<sequence length="23" mass="2859">MQFRCSMLFDLLSCQIRWEEIPL</sequence>
<name>A0A0A9BRD8_ARUDO</name>